<keyword evidence="2" id="KW-1185">Reference proteome</keyword>
<dbReference type="Proteomes" id="UP001549257">
    <property type="component" value="Unassembled WGS sequence"/>
</dbReference>
<evidence type="ECO:0000313" key="1">
    <source>
        <dbReference type="EMBL" id="MET4580537.1"/>
    </source>
</evidence>
<accession>A0ABV2QHX5</accession>
<evidence type="ECO:0000313" key="2">
    <source>
        <dbReference type="Proteomes" id="UP001549257"/>
    </source>
</evidence>
<dbReference type="RefSeq" id="WP_354022762.1">
    <property type="nucleotide sequence ID" value="NZ_JBEPSJ010000001.1"/>
</dbReference>
<gene>
    <name evidence="1" type="ORF">ABIE21_000027</name>
</gene>
<protein>
    <recommendedName>
        <fullName evidence="3">Peptide chain release factor 1</fullName>
    </recommendedName>
</protein>
<sequence>MAGTTTGTGHELARIYREGGDYSQVYIDMSVDTADPPGVKEQRRTSVLDALARAGAPMADIDAITDALATNPLAPSPACLYVLAKNGELVLEEALPGIAVAPESVSYGPLPDLAPLLRMQPLDFCYLVVETSRDGGEARLYRAGASAPEREEQVTGRTDTLHKVRRGGDWRNDHFQNHTEEIWKQTQSKLAATVDEVVRERMPRLLVVAGDIRARQLLEEELSEASRAILAVEPTNTRADGSSDEALAERIDSEIKRVLAEDKRAVLDQLNMHEGRGDNRVDLSFGAVVQALASAQVDTLVLDSDRLTDREALALGAEPWIATTPEDALGAPVIATVPAQLALIRAALLTDAKILFTDSYAATGSGDPRAAEDAVTLPEHAEVGAILRWRTGPPVPGT</sequence>
<dbReference type="EMBL" id="JBEPSJ010000001">
    <property type="protein sequence ID" value="MET4580537.1"/>
    <property type="molecule type" value="Genomic_DNA"/>
</dbReference>
<dbReference type="Pfam" id="PF18844">
    <property type="entry name" value="baeRF_family2"/>
    <property type="match status" value="1"/>
</dbReference>
<comment type="caution">
    <text evidence="1">The sequence shown here is derived from an EMBL/GenBank/DDBJ whole genome shotgun (WGS) entry which is preliminary data.</text>
</comment>
<evidence type="ECO:0008006" key="3">
    <source>
        <dbReference type="Google" id="ProtNLM"/>
    </source>
</evidence>
<reference evidence="1 2" key="1">
    <citation type="submission" date="2024-06" db="EMBL/GenBank/DDBJ databases">
        <title>Sorghum-associated microbial communities from plants grown in Nebraska, USA.</title>
        <authorList>
            <person name="Schachtman D."/>
        </authorList>
    </citation>
    <scope>NUCLEOTIDE SEQUENCE [LARGE SCALE GENOMIC DNA]</scope>
    <source>
        <strain evidence="1 2">2857</strain>
    </source>
</reference>
<dbReference type="InterPro" id="IPR040701">
    <property type="entry name" value="Bact_RF_family2"/>
</dbReference>
<organism evidence="1 2">
    <name type="scientific">Conyzicola nivalis</name>
    <dbReference type="NCBI Taxonomy" id="1477021"/>
    <lineage>
        <taxon>Bacteria</taxon>
        <taxon>Bacillati</taxon>
        <taxon>Actinomycetota</taxon>
        <taxon>Actinomycetes</taxon>
        <taxon>Micrococcales</taxon>
        <taxon>Microbacteriaceae</taxon>
        <taxon>Conyzicola</taxon>
    </lineage>
</organism>
<proteinExistence type="predicted"/>
<name>A0ABV2QHX5_9MICO</name>